<dbReference type="SMART" id="SM01337">
    <property type="entry name" value="APC10"/>
    <property type="match status" value="1"/>
</dbReference>
<dbReference type="PANTHER" id="PTHR12936">
    <property type="entry name" value="ANAPHASE-PROMOTING COMPLEX 10"/>
    <property type="match status" value="1"/>
</dbReference>
<evidence type="ECO:0000256" key="4">
    <source>
        <dbReference type="ARBA" id="ARBA00022786"/>
    </source>
</evidence>
<feature type="region of interest" description="Disordered" evidence="6">
    <location>
        <begin position="1"/>
        <end position="28"/>
    </location>
</feature>
<keyword evidence="2" id="KW-0132">Cell division</keyword>
<evidence type="ECO:0000256" key="6">
    <source>
        <dbReference type="SAM" id="MobiDB-lite"/>
    </source>
</evidence>
<feature type="region of interest" description="Disordered" evidence="6">
    <location>
        <begin position="41"/>
        <end position="151"/>
    </location>
</feature>
<dbReference type="InterPro" id="IPR004939">
    <property type="entry name" value="APC_su10/DOC_dom"/>
</dbReference>
<dbReference type="EMBL" id="JAVHJL010000009">
    <property type="protein sequence ID" value="KAK6497501.1"/>
    <property type="molecule type" value="Genomic_DNA"/>
</dbReference>
<dbReference type="CDD" id="cd08366">
    <property type="entry name" value="APC10"/>
    <property type="match status" value="1"/>
</dbReference>
<dbReference type="Proteomes" id="UP001370758">
    <property type="component" value="Unassembled WGS sequence"/>
</dbReference>
<dbReference type="GO" id="GO:0070979">
    <property type="term" value="P:protein K11-linked ubiquitination"/>
    <property type="evidence" value="ECO:0007669"/>
    <property type="project" value="TreeGrafter"/>
</dbReference>
<dbReference type="InterPro" id="IPR016901">
    <property type="entry name" value="APC10/Doc1"/>
</dbReference>
<reference evidence="8 9" key="1">
    <citation type="submission" date="2023-08" db="EMBL/GenBank/DDBJ databases">
        <authorList>
            <person name="Palmer J.M."/>
        </authorList>
    </citation>
    <scope>NUCLEOTIDE SEQUENCE [LARGE SCALE GENOMIC DNA]</scope>
    <source>
        <strain evidence="8 9">TWF481</strain>
    </source>
</reference>
<gene>
    <name evidence="8" type="primary">DOC1</name>
    <name evidence="8" type="ORF">TWF481_011908</name>
</gene>
<evidence type="ECO:0000256" key="2">
    <source>
        <dbReference type="ARBA" id="ARBA00022618"/>
    </source>
</evidence>
<organism evidence="8 9">
    <name type="scientific">Arthrobotrys musiformis</name>
    <dbReference type="NCBI Taxonomy" id="47236"/>
    <lineage>
        <taxon>Eukaryota</taxon>
        <taxon>Fungi</taxon>
        <taxon>Dikarya</taxon>
        <taxon>Ascomycota</taxon>
        <taxon>Pezizomycotina</taxon>
        <taxon>Orbiliomycetes</taxon>
        <taxon>Orbiliales</taxon>
        <taxon>Orbiliaceae</taxon>
        <taxon>Arthrobotrys</taxon>
    </lineage>
</organism>
<evidence type="ECO:0000259" key="7">
    <source>
        <dbReference type="PROSITE" id="PS51284"/>
    </source>
</evidence>
<keyword evidence="9" id="KW-1185">Reference proteome</keyword>
<evidence type="ECO:0000256" key="5">
    <source>
        <dbReference type="ARBA" id="ARBA00023306"/>
    </source>
</evidence>
<dbReference type="SUPFAM" id="SSF49785">
    <property type="entry name" value="Galactose-binding domain-like"/>
    <property type="match status" value="1"/>
</dbReference>
<keyword evidence="5" id="KW-0131">Cell cycle</keyword>
<dbReference type="InterPro" id="IPR008979">
    <property type="entry name" value="Galactose-bd-like_sf"/>
</dbReference>
<comment type="similarity">
    <text evidence="1">Belongs to the APC10 family.</text>
</comment>
<keyword evidence="4" id="KW-0833">Ubl conjugation pathway</keyword>
<dbReference type="Pfam" id="PF03256">
    <property type="entry name" value="ANAPC10"/>
    <property type="match status" value="1"/>
</dbReference>
<evidence type="ECO:0000256" key="1">
    <source>
        <dbReference type="ARBA" id="ARBA00006762"/>
    </source>
</evidence>
<dbReference type="PROSITE" id="PS51284">
    <property type="entry name" value="DOC"/>
    <property type="match status" value="1"/>
</dbReference>
<dbReference type="GO" id="GO:0051301">
    <property type="term" value="P:cell division"/>
    <property type="evidence" value="ECO:0007669"/>
    <property type="project" value="UniProtKB-KW"/>
</dbReference>
<evidence type="ECO:0000313" key="9">
    <source>
        <dbReference type="Proteomes" id="UP001370758"/>
    </source>
</evidence>
<keyword evidence="3" id="KW-0498">Mitosis</keyword>
<dbReference type="GO" id="GO:0031145">
    <property type="term" value="P:anaphase-promoting complex-dependent catabolic process"/>
    <property type="evidence" value="ECO:0007669"/>
    <property type="project" value="InterPro"/>
</dbReference>
<dbReference type="GO" id="GO:0005680">
    <property type="term" value="C:anaphase-promoting complex"/>
    <property type="evidence" value="ECO:0007669"/>
    <property type="project" value="InterPro"/>
</dbReference>
<dbReference type="AlphaFoldDB" id="A0AAV9VYA5"/>
<protein>
    <submittedName>
        <fullName evidence="8">Anaphase promoting complex subunit doc1</fullName>
    </submittedName>
</protein>
<feature type="compositionally biased region" description="Acidic residues" evidence="6">
    <location>
        <begin position="54"/>
        <end position="91"/>
    </location>
</feature>
<comment type="caution">
    <text evidence="8">The sequence shown here is derived from an EMBL/GenBank/DDBJ whole genome shotgun (WGS) entry which is preliminary data.</text>
</comment>
<proteinExistence type="inferred from homology"/>
<accession>A0AAV9VYA5</accession>
<feature type="compositionally biased region" description="Acidic residues" evidence="6">
    <location>
        <begin position="99"/>
        <end position="145"/>
    </location>
</feature>
<dbReference type="PANTHER" id="PTHR12936:SF0">
    <property type="entry name" value="ANAPHASE-PROMOTING COMPLEX SUBUNIT 10"/>
    <property type="match status" value="1"/>
</dbReference>
<sequence>MPQPRRGATRGGSGAQPDPSVPTPNRRSRVVANFSAILARRGAAGFRHIGGLEPAEDDTDEESELEDLQFGEPDEIEGNLGEEEEEEDSEDQLVPLDHDETDDEEEQSEEGIEEGEEEEEEEEEVEGEEEEEEEEEDIEEEDIDGADISHDQATPSLAGLKEIGHLASWTVSTSKPGCGVAELRSEDTNLFWQSDGPQPHLINIHFAKRVFVKRIRVFLDYTQDESYTPTKIAIYAGTGYHDLQEVCILEFHQPNGWQEAPLEGVHADGILRTFLIQVCVLSNHQNGKDTHVRGLQIYSPLQYLESQPSLVGGLELDEPNAGDVSKLSPIWFNEKEIPFNTVKMMSELELR</sequence>
<name>A0AAV9VYA5_9PEZI</name>
<feature type="domain" description="DOC" evidence="7">
    <location>
        <begin position="139"/>
        <end position="324"/>
    </location>
</feature>
<evidence type="ECO:0000256" key="3">
    <source>
        <dbReference type="ARBA" id="ARBA00022776"/>
    </source>
</evidence>
<evidence type="ECO:0000313" key="8">
    <source>
        <dbReference type="EMBL" id="KAK6497501.1"/>
    </source>
</evidence>
<dbReference type="Gene3D" id="2.60.120.260">
    <property type="entry name" value="Galactose-binding domain-like"/>
    <property type="match status" value="1"/>
</dbReference>